<evidence type="ECO:0000256" key="8">
    <source>
        <dbReference type="ARBA" id="ARBA00022833"/>
    </source>
</evidence>
<evidence type="ECO:0000313" key="17">
    <source>
        <dbReference type="EMBL" id="TQE91784.1"/>
    </source>
</evidence>
<protein>
    <recommendedName>
        <fullName evidence="5 15">Cytidine deaminase</fullName>
        <ecNumber evidence="4 15">3.5.4.5</ecNumber>
    </recommendedName>
    <alternativeName>
        <fullName evidence="9 15">Cytidine aminohydrolase</fullName>
    </alternativeName>
</protein>
<comment type="similarity">
    <text evidence="3 15">Belongs to the cytidine and deoxycytidylate deaminase family.</text>
</comment>
<evidence type="ECO:0000256" key="1">
    <source>
        <dbReference type="ARBA" id="ARBA00001947"/>
    </source>
</evidence>
<comment type="catalytic activity">
    <reaction evidence="11 15">
        <text>cytidine + H2O + H(+) = uridine + NH4(+)</text>
        <dbReference type="Rhea" id="RHEA:16069"/>
        <dbReference type="ChEBI" id="CHEBI:15377"/>
        <dbReference type="ChEBI" id="CHEBI:15378"/>
        <dbReference type="ChEBI" id="CHEBI:16704"/>
        <dbReference type="ChEBI" id="CHEBI:17562"/>
        <dbReference type="ChEBI" id="CHEBI:28938"/>
        <dbReference type="EC" id="3.5.4.5"/>
    </reaction>
</comment>
<evidence type="ECO:0000256" key="10">
    <source>
        <dbReference type="ARBA" id="ARBA00049252"/>
    </source>
</evidence>
<evidence type="ECO:0000256" key="11">
    <source>
        <dbReference type="ARBA" id="ARBA00049558"/>
    </source>
</evidence>
<dbReference type="Pfam" id="PF00383">
    <property type="entry name" value="dCMP_cyt_deam_1"/>
    <property type="match status" value="1"/>
</dbReference>
<dbReference type="CDD" id="cd01283">
    <property type="entry name" value="cytidine_deaminase"/>
    <property type="match status" value="1"/>
</dbReference>
<dbReference type="EMBL" id="VIGD01000003">
    <property type="protein sequence ID" value="TQE91784.1"/>
    <property type="molecule type" value="Genomic_DNA"/>
</dbReference>
<dbReference type="AlphaFoldDB" id="A0A540V4W3"/>
<keyword evidence="6 14" id="KW-0479">Metal-binding</keyword>
<feature type="binding site" evidence="14">
    <location>
        <position position="89"/>
    </location>
    <ligand>
        <name>Zn(2+)</name>
        <dbReference type="ChEBI" id="CHEBI:29105"/>
        <note>catalytic</note>
    </ligand>
</feature>
<dbReference type="NCBIfam" id="NF004064">
    <property type="entry name" value="PRK05578.1"/>
    <property type="match status" value="1"/>
</dbReference>
<evidence type="ECO:0000256" key="12">
    <source>
        <dbReference type="PIRSR" id="PIRSR606262-1"/>
    </source>
</evidence>
<comment type="cofactor">
    <cofactor evidence="1 14 15">
        <name>Zn(2+)</name>
        <dbReference type="ChEBI" id="CHEBI:29105"/>
    </cofactor>
</comment>
<dbReference type="PANTHER" id="PTHR11644">
    <property type="entry name" value="CYTIDINE DEAMINASE"/>
    <property type="match status" value="1"/>
</dbReference>
<comment type="function">
    <text evidence="2 15">This enzyme scavenges exogenous and endogenous cytidine and 2'-deoxycytidine for UMP synthesis.</text>
</comment>
<evidence type="ECO:0000256" key="9">
    <source>
        <dbReference type="ARBA" id="ARBA00032005"/>
    </source>
</evidence>
<name>A0A540V4W3_9BACL</name>
<dbReference type="FunFam" id="3.40.140.10:FF:000008">
    <property type="entry name" value="Cytidine deaminase"/>
    <property type="match status" value="1"/>
</dbReference>
<feature type="binding site" evidence="13">
    <location>
        <begin position="42"/>
        <end position="48"/>
    </location>
    <ligand>
        <name>substrate</name>
    </ligand>
</feature>
<dbReference type="Gene3D" id="3.40.140.10">
    <property type="entry name" value="Cytidine Deaminase, domain 2"/>
    <property type="match status" value="1"/>
</dbReference>
<feature type="binding site" evidence="14">
    <location>
        <position position="86"/>
    </location>
    <ligand>
        <name>Zn(2+)</name>
        <dbReference type="ChEBI" id="CHEBI:29105"/>
        <note>catalytic</note>
    </ligand>
</feature>
<feature type="binding site" evidence="14">
    <location>
        <position position="53"/>
    </location>
    <ligand>
        <name>Zn(2+)</name>
        <dbReference type="ChEBI" id="CHEBI:29105"/>
        <note>catalytic</note>
    </ligand>
</feature>
<evidence type="ECO:0000256" key="14">
    <source>
        <dbReference type="PIRSR" id="PIRSR606262-3"/>
    </source>
</evidence>
<dbReference type="RefSeq" id="WP_141601343.1">
    <property type="nucleotide sequence ID" value="NZ_JARMSB010000014.1"/>
</dbReference>
<evidence type="ECO:0000256" key="7">
    <source>
        <dbReference type="ARBA" id="ARBA00022801"/>
    </source>
</evidence>
<dbReference type="PROSITE" id="PS00903">
    <property type="entry name" value="CYT_DCMP_DEAMINASES_1"/>
    <property type="match status" value="1"/>
</dbReference>
<dbReference type="GO" id="GO:0005829">
    <property type="term" value="C:cytosol"/>
    <property type="evidence" value="ECO:0007669"/>
    <property type="project" value="TreeGrafter"/>
</dbReference>
<dbReference type="PANTHER" id="PTHR11644:SF2">
    <property type="entry name" value="CYTIDINE DEAMINASE"/>
    <property type="match status" value="1"/>
</dbReference>
<organism evidence="17 18">
    <name type="scientific">Ureibacillus terrenus</name>
    <dbReference type="NCBI Taxonomy" id="118246"/>
    <lineage>
        <taxon>Bacteria</taxon>
        <taxon>Bacillati</taxon>
        <taxon>Bacillota</taxon>
        <taxon>Bacilli</taxon>
        <taxon>Bacillales</taxon>
        <taxon>Caryophanaceae</taxon>
        <taxon>Ureibacillus</taxon>
    </lineage>
</organism>
<comment type="catalytic activity">
    <reaction evidence="10 15">
        <text>2'-deoxycytidine + H2O + H(+) = 2'-deoxyuridine + NH4(+)</text>
        <dbReference type="Rhea" id="RHEA:13433"/>
        <dbReference type="ChEBI" id="CHEBI:15377"/>
        <dbReference type="ChEBI" id="CHEBI:15378"/>
        <dbReference type="ChEBI" id="CHEBI:15698"/>
        <dbReference type="ChEBI" id="CHEBI:16450"/>
        <dbReference type="ChEBI" id="CHEBI:28938"/>
        <dbReference type="EC" id="3.5.4.5"/>
    </reaction>
</comment>
<dbReference type="EC" id="3.5.4.5" evidence="4 15"/>
<dbReference type="GO" id="GO:0072527">
    <property type="term" value="P:pyrimidine-containing compound metabolic process"/>
    <property type="evidence" value="ECO:0007669"/>
    <property type="project" value="UniProtKB-ARBA"/>
</dbReference>
<dbReference type="SUPFAM" id="SSF53927">
    <property type="entry name" value="Cytidine deaminase-like"/>
    <property type="match status" value="1"/>
</dbReference>
<dbReference type="GO" id="GO:0042802">
    <property type="term" value="F:identical protein binding"/>
    <property type="evidence" value="ECO:0007669"/>
    <property type="project" value="UniProtKB-ARBA"/>
</dbReference>
<feature type="active site" description="Proton donor" evidence="12">
    <location>
        <position position="55"/>
    </location>
</feature>
<dbReference type="InterPro" id="IPR016193">
    <property type="entry name" value="Cytidine_deaminase-like"/>
</dbReference>
<evidence type="ECO:0000259" key="16">
    <source>
        <dbReference type="PROSITE" id="PS51747"/>
    </source>
</evidence>
<keyword evidence="18" id="KW-1185">Reference proteome</keyword>
<evidence type="ECO:0000256" key="5">
    <source>
        <dbReference type="ARBA" id="ARBA00018266"/>
    </source>
</evidence>
<keyword evidence="8 14" id="KW-0862">Zinc</keyword>
<dbReference type="OrthoDB" id="9795347at2"/>
<dbReference type="InterPro" id="IPR016192">
    <property type="entry name" value="APOBEC/CMP_deaminase_Zn-bd"/>
</dbReference>
<dbReference type="InterPro" id="IPR002125">
    <property type="entry name" value="CMP_dCMP_dom"/>
</dbReference>
<evidence type="ECO:0000256" key="4">
    <source>
        <dbReference type="ARBA" id="ARBA00012783"/>
    </source>
</evidence>
<evidence type="ECO:0000256" key="2">
    <source>
        <dbReference type="ARBA" id="ARBA00003949"/>
    </source>
</evidence>
<dbReference type="GO" id="GO:0004126">
    <property type="term" value="F:cytidine deaminase activity"/>
    <property type="evidence" value="ECO:0007669"/>
    <property type="project" value="UniProtKB-UniRule"/>
</dbReference>
<dbReference type="GO" id="GO:0008270">
    <property type="term" value="F:zinc ion binding"/>
    <property type="evidence" value="ECO:0007669"/>
    <property type="project" value="UniProtKB-UniRule"/>
</dbReference>
<proteinExistence type="inferred from homology"/>
<evidence type="ECO:0000256" key="15">
    <source>
        <dbReference type="RuleBase" id="RU364006"/>
    </source>
</evidence>
<dbReference type="PROSITE" id="PS51747">
    <property type="entry name" value="CYT_DCMP_DEAMINASES_2"/>
    <property type="match status" value="1"/>
</dbReference>
<feature type="domain" description="CMP/dCMP-type deaminase" evidence="16">
    <location>
        <begin position="1"/>
        <end position="128"/>
    </location>
</feature>
<dbReference type="InterPro" id="IPR050202">
    <property type="entry name" value="Cyt/Deoxycyt_deaminase"/>
</dbReference>
<evidence type="ECO:0000256" key="3">
    <source>
        <dbReference type="ARBA" id="ARBA00006576"/>
    </source>
</evidence>
<dbReference type="Proteomes" id="UP000315753">
    <property type="component" value="Unassembled WGS sequence"/>
</dbReference>
<dbReference type="NCBIfam" id="TIGR01354">
    <property type="entry name" value="cyt_deam_tetra"/>
    <property type="match status" value="1"/>
</dbReference>
<gene>
    <name evidence="17" type="ORF">FKZ59_03425</name>
</gene>
<dbReference type="GO" id="GO:0055086">
    <property type="term" value="P:nucleobase-containing small molecule metabolic process"/>
    <property type="evidence" value="ECO:0007669"/>
    <property type="project" value="UniProtKB-ARBA"/>
</dbReference>
<dbReference type="InterPro" id="IPR006262">
    <property type="entry name" value="Cyt_deam_tetra"/>
</dbReference>
<comment type="caution">
    <text evidence="17">The sequence shown here is derived from an EMBL/GenBank/DDBJ whole genome shotgun (WGS) entry which is preliminary data.</text>
</comment>
<evidence type="ECO:0000256" key="13">
    <source>
        <dbReference type="PIRSR" id="PIRSR606262-2"/>
    </source>
</evidence>
<reference evidence="17 18" key="1">
    <citation type="submission" date="2019-06" db="EMBL/GenBank/DDBJ databases">
        <title>Genome sequence of Ureibacillus terrenus.</title>
        <authorList>
            <person name="Maclea K.S."/>
            <person name="Simoes M."/>
        </authorList>
    </citation>
    <scope>NUCLEOTIDE SEQUENCE [LARGE SCALE GENOMIC DNA]</scope>
    <source>
        <strain evidence="17 18">ATCC BAA-384</strain>
    </source>
</reference>
<accession>A0A540V4W3</accession>
<sequence length="135" mass="14568">METEKLLEEAKIAREKAYAPYSNFSVGAALATKSGKIFTGSNIENASYGLTNCAERTAIFKAVSEGEREFAALLVVADTKTPVSPCGACRQVMAEFCPPEMPVYLANMDGKITQTTVEQLLPNAFKSEDMEDAGE</sequence>
<evidence type="ECO:0000256" key="6">
    <source>
        <dbReference type="ARBA" id="ARBA00022723"/>
    </source>
</evidence>
<keyword evidence="7 15" id="KW-0378">Hydrolase</keyword>
<evidence type="ECO:0000313" key="18">
    <source>
        <dbReference type="Proteomes" id="UP000315753"/>
    </source>
</evidence>